<dbReference type="NCBIfam" id="TIGR04126">
    <property type="entry name" value="PGF_CTERM"/>
    <property type="match status" value="1"/>
</dbReference>
<dbReference type="InterPro" id="IPR026371">
    <property type="entry name" value="PGF_CTERM"/>
</dbReference>
<keyword evidence="1" id="KW-0732">Signal</keyword>
<keyword evidence="6" id="KW-1185">Reference proteome</keyword>
<dbReference type="AlphaFoldDB" id="L9VYK5"/>
<dbReference type="GO" id="GO:0030115">
    <property type="term" value="C:S-layer"/>
    <property type="evidence" value="ECO:0007669"/>
    <property type="project" value="UniProtKB-SubCell"/>
</dbReference>
<gene>
    <name evidence="5" type="ORF">C495_16013</name>
</gene>
<dbReference type="GO" id="GO:0005886">
    <property type="term" value="C:plasma membrane"/>
    <property type="evidence" value="ECO:0007669"/>
    <property type="project" value="UniProtKB-SubCell"/>
</dbReference>
<feature type="transmembrane region" description="Helical" evidence="3">
    <location>
        <begin position="358"/>
        <end position="378"/>
    </location>
</feature>
<dbReference type="EMBL" id="AOHX01000047">
    <property type="protein sequence ID" value="ELY42071.1"/>
    <property type="molecule type" value="Genomic_DNA"/>
</dbReference>
<evidence type="ECO:0000256" key="1">
    <source>
        <dbReference type="ARBA" id="ARBA00022729"/>
    </source>
</evidence>
<name>L9VYK5_9EURY</name>
<keyword evidence="3" id="KW-0812">Transmembrane</keyword>
<dbReference type="STRING" id="1230460.C495_16013"/>
<accession>L9VYK5</accession>
<feature type="compositionally biased region" description="Acidic residues" evidence="2">
    <location>
        <begin position="218"/>
        <end position="230"/>
    </location>
</feature>
<evidence type="ECO:0000313" key="6">
    <source>
        <dbReference type="Proteomes" id="UP000011661"/>
    </source>
</evidence>
<keyword evidence="3" id="KW-1133">Transmembrane helix</keyword>
<sequence>MVLSVIAMSAAFAGAAAANHGDEDVTFTDQALGMNDGDTAFVVESVTAHEGQYLEIEHESGEVVFETELDGDLTNAAVYVPSEKPGQYTATVYADDSKSDTKASATATVYGAGIEMSDQSADDPIDQVNVDVAALLDGHGDDTEFDVVLTDADDNELGTATGLTGVNNDVSIDTSTIETETVVTATVYLDGEPIQAYYDEADGFVTIADSATVTPGMDDGDETDETDEKDDDKKDDETDETDDDKKDEKDYEKKGDKDYDDKKDDKKDGKDYEKKADKDYDDKKDDDKEDDKDDANGDNGAEDDDGVSNDGDGDQDTDSETDQSQESEQDAEQDASNEQEQDSEQENVASDNEDEDGLPGFGVGVALVAMLAAAMLALRRQN</sequence>
<proteinExistence type="predicted"/>
<feature type="compositionally biased region" description="Basic and acidic residues" evidence="2">
    <location>
        <begin position="243"/>
        <end position="286"/>
    </location>
</feature>
<comment type="caution">
    <text evidence="5">The sequence shown here is derived from an EMBL/GenBank/DDBJ whole genome shotgun (WGS) entry which is preliminary data.</text>
</comment>
<feature type="compositionally biased region" description="Acidic residues" evidence="2">
    <location>
        <begin position="300"/>
        <end position="357"/>
    </location>
</feature>
<evidence type="ECO:0000256" key="3">
    <source>
        <dbReference type="SAM" id="Phobius"/>
    </source>
</evidence>
<evidence type="ECO:0000313" key="5">
    <source>
        <dbReference type="EMBL" id="ELY42071.1"/>
    </source>
</evidence>
<keyword evidence="3" id="KW-0472">Membrane</keyword>
<dbReference type="Pfam" id="PF18204">
    <property type="entry name" value="PGF-CTERM"/>
    <property type="match status" value="1"/>
</dbReference>
<organism evidence="5 6">
    <name type="scientific">Natronorubrum sulfidifaciens JCM 14089</name>
    <dbReference type="NCBI Taxonomy" id="1230460"/>
    <lineage>
        <taxon>Archaea</taxon>
        <taxon>Methanobacteriati</taxon>
        <taxon>Methanobacteriota</taxon>
        <taxon>Stenosarchaea group</taxon>
        <taxon>Halobacteria</taxon>
        <taxon>Halobacteriales</taxon>
        <taxon>Natrialbaceae</taxon>
        <taxon>Natronorubrum</taxon>
    </lineage>
</organism>
<dbReference type="PATRIC" id="fig|1230460.4.peg.3259"/>
<reference evidence="5 6" key="1">
    <citation type="journal article" date="2014" name="PLoS Genet.">
        <title>Phylogenetically driven sequencing of extremely halophilic archaea reveals strategies for static and dynamic osmo-response.</title>
        <authorList>
            <person name="Becker E.A."/>
            <person name="Seitzer P.M."/>
            <person name="Tritt A."/>
            <person name="Larsen D."/>
            <person name="Krusor M."/>
            <person name="Yao A.I."/>
            <person name="Wu D."/>
            <person name="Madern D."/>
            <person name="Eisen J.A."/>
            <person name="Darling A.E."/>
            <person name="Facciotti M.T."/>
        </authorList>
    </citation>
    <scope>NUCLEOTIDE SEQUENCE [LARGE SCALE GENOMIC DNA]</scope>
    <source>
        <strain evidence="5 6">JCM 14089</strain>
    </source>
</reference>
<feature type="domain" description="PGF-CTERM archaeal protein-sorting signal" evidence="4">
    <location>
        <begin position="359"/>
        <end position="380"/>
    </location>
</feature>
<feature type="region of interest" description="Disordered" evidence="2">
    <location>
        <begin position="210"/>
        <end position="361"/>
    </location>
</feature>
<evidence type="ECO:0000256" key="2">
    <source>
        <dbReference type="SAM" id="MobiDB-lite"/>
    </source>
</evidence>
<dbReference type="Proteomes" id="UP000011661">
    <property type="component" value="Unassembled WGS sequence"/>
</dbReference>
<protein>
    <recommendedName>
        <fullName evidence="4">PGF-CTERM archaeal protein-sorting signal domain-containing protein</fullName>
    </recommendedName>
</protein>
<evidence type="ECO:0000259" key="4">
    <source>
        <dbReference type="Pfam" id="PF18204"/>
    </source>
</evidence>